<evidence type="ECO:0000256" key="1">
    <source>
        <dbReference type="ARBA" id="ARBA00001462"/>
    </source>
</evidence>
<name>A0A3T0D6P3_9FIRM</name>
<evidence type="ECO:0000256" key="4">
    <source>
        <dbReference type="ARBA" id="ARBA00011165"/>
    </source>
</evidence>
<dbReference type="InterPro" id="IPR017853">
    <property type="entry name" value="GH"/>
</dbReference>
<evidence type="ECO:0000313" key="10">
    <source>
        <dbReference type="EMBL" id="AZT90703.1"/>
    </source>
</evidence>
<dbReference type="InterPro" id="IPR013780">
    <property type="entry name" value="Glyco_hydro_b"/>
</dbReference>
<dbReference type="AlphaFoldDB" id="A0A3T0D6P3"/>
<dbReference type="KEGG" id="ccha:ELD05_08630"/>
<dbReference type="Gene3D" id="2.60.40.1180">
    <property type="entry name" value="Golgi alpha-mannosidase II"/>
    <property type="match status" value="1"/>
</dbReference>
<evidence type="ECO:0000313" key="11">
    <source>
        <dbReference type="Proteomes" id="UP000282930"/>
    </source>
</evidence>
<dbReference type="EMBL" id="CP034791">
    <property type="protein sequence ID" value="AZT90703.1"/>
    <property type="molecule type" value="Genomic_DNA"/>
</dbReference>
<dbReference type="PANTHER" id="PTHR43576:SF3">
    <property type="entry name" value="ALPHA-L-ARABINOFURANOSIDASE C"/>
    <property type="match status" value="1"/>
</dbReference>
<dbReference type="PANTHER" id="PTHR43576">
    <property type="entry name" value="ALPHA-L-ARABINOFURANOSIDASE C-RELATED"/>
    <property type="match status" value="1"/>
</dbReference>
<dbReference type="SMART" id="SM00813">
    <property type="entry name" value="Alpha-L-AF_C"/>
    <property type="match status" value="1"/>
</dbReference>
<dbReference type="GO" id="GO:0046556">
    <property type="term" value="F:alpha-L-arabinofuranosidase activity"/>
    <property type="evidence" value="ECO:0007669"/>
    <property type="project" value="UniProtKB-EC"/>
</dbReference>
<keyword evidence="6" id="KW-0378">Hydrolase</keyword>
<gene>
    <name evidence="10" type="ORF">ELD05_08630</name>
</gene>
<keyword evidence="8" id="KW-0326">Glycosidase</keyword>
<proteinExistence type="inferred from homology"/>
<evidence type="ECO:0000256" key="2">
    <source>
        <dbReference type="ARBA" id="ARBA00004881"/>
    </source>
</evidence>
<evidence type="ECO:0000256" key="6">
    <source>
        <dbReference type="ARBA" id="ARBA00022801"/>
    </source>
</evidence>
<comment type="pathway">
    <text evidence="2">Glycan metabolism.</text>
</comment>
<evidence type="ECO:0000256" key="7">
    <source>
        <dbReference type="ARBA" id="ARBA00023277"/>
    </source>
</evidence>
<dbReference type="InterPro" id="IPR010720">
    <property type="entry name" value="Alpha-L-AF_C"/>
</dbReference>
<comment type="catalytic activity">
    <reaction evidence="1">
        <text>Hydrolysis of terminal non-reducing alpha-L-arabinofuranoside residues in alpha-L-arabinosides.</text>
        <dbReference type="EC" id="3.2.1.55"/>
    </reaction>
</comment>
<dbReference type="Pfam" id="PF22848">
    <property type="entry name" value="ASD1_dom"/>
    <property type="match status" value="1"/>
</dbReference>
<dbReference type="GO" id="GO:0046373">
    <property type="term" value="P:L-arabinose metabolic process"/>
    <property type="evidence" value="ECO:0007669"/>
    <property type="project" value="InterPro"/>
</dbReference>
<keyword evidence="7" id="KW-0119">Carbohydrate metabolism</keyword>
<evidence type="ECO:0000256" key="5">
    <source>
        <dbReference type="ARBA" id="ARBA00012670"/>
    </source>
</evidence>
<protein>
    <recommendedName>
        <fullName evidence="5">non-reducing end alpha-L-arabinofuranosidase</fullName>
        <ecNumber evidence="5">3.2.1.55</ecNumber>
    </recommendedName>
</protein>
<sequence length="505" mass="57971">MKKAKVIYDKEFVIGQVDKRIYGSFLEHMGRAIYTGIYEPDHPQADEMGFRKDVLELVRQLNVPIVRYPGGNFVSGYNWEDGIGPKEKRPRRLELAWRAIETNEVGVNEFVEWAKRANTSVMMTVNLGTRGIDAARNLVEYCNFPGGTYYSDLRRQHGYQQPHNIKVWCLGNEMDGDWQIGHKTAYEYGRLAREAAKVMKWVDPSIELVAAGSSGPKMPTFPEWEAIVLDHTYDLVDYVSLHVYYGNPEKDTKNFVAKSLEMEEFIKTVISTIDYVKAKKRSKKVVNISFDEWNVWYHAHLEGKDEKAQPWAQVRAIAEEDYVFEDAILVGCMLIALLKHCDRVKMACMAQLVNVIAPITTVKGGIAYRQVIYYPFMHAANYGHGVALLPKVNSPKYDSKDFTDVPYIETVATYNEEKNEITVFAVNRDLEEEMQVEFKLDGFEDFEVVEHIVYESDDIYKGNTQDKPDNVVPHKGGNSKIEGNVLTSILPKFSWNVIRLKKREN</sequence>
<evidence type="ECO:0000259" key="9">
    <source>
        <dbReference type="SMART" id="SM00813"/>
    </source>
</evidence>
<evidence type="ECO:0000256" key="8">
    <source>
        <dbReference type="ARBA" id="ARBA00023295"/>
    </source>
</evidence>
<reference evidence="10 11" key="1">
    <citation type="submission" date="2018-12" db="EMBL/GenBank/DDBJ databases">
        <title>Genome sequence from the cellulolytic species, Caldicellulosiruptor changbaiensis.</title>
        <authorList>
            <person name="Blumer-Schuette S.E."/>
            <person name="Mendoza C."/>
        </authorList>
    </citation>
    <scope>NUCLEOTIDE SEQUENCE [LARGE SCALE GENOMIC DNA]</scope>
    <source>
        <strain evidence="10 11">CBS-Z</strain>
    </source>
</reference>
<dbReference type="RefSeq" id="WP_127352106.1">
    <property type="nucleotide sequence ID" value="NZ_CP034791.1"/>
</dbReference>
<dbReference type="EC" id="3.2.1.55" evidence="5"/>
<evidence type="ECO:0000256" key="3">
    <source>
        <dbReference type="ARBA" id="ARBA00007186"/>
    </source>
</evidence>
<dbReference type="Gene3D" id="3.20.20.80">
    <property type="entry name" value="Glycosidases"/>
    <property type="match status" value="1"/>
</dbReference>
<organism evidence="10 11">
    <name type="scientific">Caldicellulosiruptor changbaiensis</name>
    <dbReference type="NCBI Taxonomy" id="1222016"/>
    <lineage>
        <taxon>Bacteria</taxon>
        <taxon>Bacillati</taxon>
        <taxon>Bacillota</taxon>
        <taxon>Bacillota incertae sedis</taxon>
        <taxon>Caldicellulosiruptorales</taxon>
        <taxon>Caldicellulosiruptoraceae</taxon>
        <taxon>Caldicellulosiruptor</taxon>
    </lineage>
</organism>
<dbReference type="SUPFAM" id="SSF51445">
    <property type="entry name" value="(Trans)glycosidases"/>
    <property type="match status" value="1"/>
</dbReference>
<accession>A0A3T0D6P3</accession>
<dbReference type="GO" id="GO:0000272">
    <property type="term" value="P:polysaccharide catabolic process"/>
    <property type="evidence" value="ECO:0007669"/>
    <property type="project" value="TreeGrafter"/>
</dbReference>
<dbReference type="Pfam" id="PF06964">
    <property type="entry name" value="Alpha-L-AF_C"/>
    <property type="match status" value="1"/>
</dbReference>
<comment type="similarity">
    <text evidence="3">Belongs to the glycosyl hydrolase 51 family.</text>
</comment>
<keyword evidence="11" id="KW-1185">Reference proteome</keyword>
<feature type="domain" description="Alpha-L-arabinofuranosidase C-terminal" evidence="9">
    <location>
        <begin position="291"/>
        <end position="494"/>
    </location>
</feature>
<dbReference type="Proteomes" id="UP000282930">
    <property type="component" value="Chromosome"/>
</dbReference>
<dbReference type="InterPro" id="IPR055235">
    <property type="entry name" value="ASD1_cat"/>
</dbReference>
<comment type="subunit">
    <text evidence="4">Homohexamer; trimer of dimers.</text>
</comment>
<dbReference type="SUPFAM" id="SSF51011">
    <property type="entry name" value="Glycosyl hydrolase domain"/>
    <property type="match status" value="1"/>
</dbReference>